<dbReference type="Pfam" id="PF13144">
    <property type="entry name" value="ChapFlgA"/>
    <property type="match status" value="1"/>
</dbReference>
<dbReference type="EMBL" id="VHJK01000001">
    <property type="protein sequence ID" value="TRD12701.1"/>
    <property type="molecule type" value="Genomic_DNA"/>
</dbReference>
<evidence type="ECO:0000313" key="3">
    <source>
        <dbReference type="Proteomes" id="UP000316343"/>
    </source>
</evidence>
<sequence>MFLPLWTPAIGAASGTAAGFTDPQEIDRAVSSFTGAQIGEIGGARGPADRRLKLADCTAPLTARWHGQRESTVRVDCPDAGGWHVFIATKSAPAIEAKARMVKRGDPLTVVVRGRGFTVQRTGEAMENGSVGDWIGVRTALKASPVRARIERPGLVIIPSY</sequence>
<organism evidence="2 3">
    <name type="scientific">Erythrobacter insulae</name>
    <dbReference type="NCBI Taxonomy" id="2584124"/>
    <lineage>
        <taxon>Bacteria</taxon>
        <taxon>Pseudomonadati</taxon>
        <taxon>Pseudomonadota</taxon>
        <taxon>Alphaproteobacteria</taxon>
        <taxon>Sphingomonadales</taxon>
        <taxon>Erythrobacteraceae</taxon>
        <taxon>Erythrobacter/Porphyrobacter group</taxon>
        <taxon>Erythrobacter</taxon>
    </lineage>
</organism>
<reference evidence="2 3" key="1">
    <citation type="submission" date="2019-06" db="EMBL/GenBank/DDBJ databases">
        <title>Erythrobacter insulae sp. nov., isolated from a tidal flat.</title>
        <authorList>
            <person name="Yoon J.-H."/>
        </authorList>
    </citation>
    <scope>NUCLEOTIDE SEQUENCE [LARGE SCALE GENOMIC DNA]</scope>
    <source>
        <strain evidence="2 3">JBTF-M21</strain>
    </source>
</reference>
<evidence type="ECO:0000259" key="1">
    <source>
        <dbReference type="Pfam" id="PF13144"/>
    </source>
</evidence>
<protein>
    <recommendedName>
        <fullName evidence="1">Flagella basal body P-ring formation protein FlgA SAF domain-containing protein</fullName>
    </recommendedName>
</protein>
<dbReference type="Proteomes" id="UP000316343">
    <property type="component" value="Unassembled WGS sequence"/>
</dbReference>
<dbReference type="AlphaFoldDB" id="A0A547PF28"/>
<name>A0A547PF28_9SPHN</name>
<keyword evidence="3" id="KW-1185">Reference proteome</keyword>
<feature type="domain" description="Flagella basal body P-ring formation protein FlgA SAF" evidence="1">
    <location>
        <begin position="98"/>
        <end position="157"/>
    </location>
</feature>
<dbReference type="Gene3D" id="2.30.30.760">
    <property type="match status" value="1"/>
</dbReference>
<gene>
    <name evidence="2" type="ORF">FGU71_03935</name>
</gene>
<comment type="caution">
    <text evidence="2">The sequence shown here is derived from an EMBL/GenBank/DDBJ whole genome shotgun (WGS) entry which is preliminary data.</text>
</comment>
<accession>A0A547PF28</accession>
<dbReference type="InterPro" id="IPR017585">
    <property type="entry name" value="SAF_FlgA"/>
</dbReference>
<dbReference type="OrthoDB" id="7408548at2"/>
<proteinExistence type="predicted"/>
<evidence type="ECO:0000313" key="2">
    <source>
        <dbReference type="EMBL" id="TRD12701.1"/>
    </source>
</evidence>